<proteinExistence type="predicted"/>
<evidence type="ECO:0000256" key="1">
    <source>
        <dbReference type="SAM" id="Phobius"/>
    </source>
</evidence>
<keyword evidence="1" id="KW-1133">Transmembrane helix</keyword>
<keyword evidence="1" id="KW-0812">Transmembrane</keyword>
<keyword evidence="1" id="KW-0472">Membrane</keyword>
<name>A0A3G4ZR38_9VIRU</name>
<dbReference type="EMBL" id="MK072042">
    <property type="protein sequence ID" value="AYV77372.1"/>
    <property type="molecule type" value="Genomic_DNA"/>
</dbReference>
<feature type="transmembrane region" description="Helical" evidence="1">
    <location>
        <begin position="168"/>
        <end position="188"/>
    </location>
</feature>
<gene>
    <name evidence="2" type="ORF">Dasosvirus1_7</name>
</gene>
<organism evidence="2">
    <name type="scientific">Dasosvirus sp</name>
    <dbReference type="NCBI Taxonomy" id="2487764"/>
    <lineage>
        <taxon>Viruses</taxon>
        <taxon>Varidnaviria</taxon>
        <taxon>Bamfordvirae</taxon>
        <taxon>Nucleocytoviricota</taxon>
        <taxon>Megaviricetes</taxon>
        <taxon>Imitervirales</taxon>
        <taxon>Mimiviridae</taxon>
        <taxon>Klosneuvirinae</taxon>
    </lineage>
</organism>
<evidence type="ECO:0000313" key="2">
    <source>
        <dbReference type="EMBL" id="AYV77372.1"/>
    </source>
</evidence>
<protein>
    <submittedName>
        <fullName evidence="2">Uncharacterized protein</fullName>
    </submittedName>
</protein>
<sequence>MPKCDGCEKCQEVRCCEDSGLVVQKNLLSACFMEGSVDAQQVYNFTIKYEIIMSNKTPNCIREIKIKDSVFGGSSDCLTLTAVNVSTDGNCDGCNLVAQSNASDRLNGILLDGCKSTIGACSLCSLFVTITGYFPNVSRSSVDLLYLQNTIKITGSVKKKSRCGCVCVPIFPVYAVSGIIIAFPKFIYTF</sequence>
<reference evidence="2" key="1">
    <citation type="submission" date="2018-10" db="EMBL/GenBank/DDBJ databases">
        <title>Hidden diversity of soil giant viruses.</title>
        <authorList>
            <person name="Schulz F."/>
            <person name="Alteio L."/>
            <person name="Goudeau D."/>
            <person name="Ryan E.M."/>
            <person name="Malmstrom R.R."/>
            <person name="Blanchard J."/>
            <person name="Woyke T."/>
        </authorList>
    </citation>
    <scope>NUCLEOTIDE SEQUENCE</scope>
    <source>
        <strain evidence="2">DSV1</strain>
    </source>
</reference>
<accession>A0A3G4ZR38</accession>